<evidence type="ECO:0000313" key="3">
    <source>
        <dbReference type="Proteomes" id="UP000823598"/>
    </source>
</evidence>
<feature type="domain" description="Inhibitor I9" evidence="1">
    <location>
        <begin position="4"/>
        <end position="124"/>
    </location>
</feature>
<reference evidence="2" key="2">
    <citation type="journal article" date="2021" name="PeerJ">
        <title>Extensive microbial diversity within the chicken gut microbiome revealed by metagenomics and culture.</title>
        <authorList>
            <person name="Gilroy R."/>
            <person name="Ravi A."/>
            <person name="Getino M."/>
            <person name="Pursley I."/>
            <person name="Horton D.L."/>
            <person name="Alikhan N.F."/>
            <person name="Baker D."/>
            <person name="Gharbi K."/>
            <person name="Hall N."/>
            <person name="Watson M."/>
            <person name="Adriaenssens E.M."/>
            <person name="Foster-Nyarko E."/>
            <person name="Jarju S."/>
            <person name="Secka A."/>
            <person name="Antonio M."/>
            <person name="Oren A."/>
            <person name="Chaudhuri R.R."/>
            <person name="La Ragione R."/>
            <person name="Hildebrand F."/>
            <person name="Pallen M.J."/>
        </authorList>
    </citation>
    <scope>NUCLEOTIDE SEQUENCE</scope>
    <source>
        <strain evidence="2">6919</strain>
    </source>
</reference>
<sequence length="132" mass="14943">MQRYILYFKKHPKFAKTILMRLSMRILIAIMAVLAAAGCKSGKVRTCDAGKEKVLVIFYDSAFSPDSLAERIESYGSGIIYRYHVFNGFAVTVPEGKTEEEAISHFREMDGILSVQPDRKMQLHESGYNDAK</sequence>
<reference evidence="2" key="1">
    <citation type="submission" date="2020-10" db="EMBL/GenBank/DDBJ databases">
        <authorList>
            <person name="Gilroy R."/>
        </authorList>
    </citation>
    <scope>NUCLEOTIDE SEQUENCE</scope>
    <source>
        <strain evidence="2">6919</strain>
    </source>
</reference>
<proteinExistence type="predicted"/>
<dbReference type="Proteomes" id="UP000823598">
    <property type="component" value="Unassembled WGS sequence"/>
</dbReference>
<dbReference type="Gene3D" id="3.30.70.80">
    <property type="entry name" value="Peptidase S8 propeptide/proteinase inhibitor I9"/>
    <property type="match status" value="1"/>
</dbReference>
<organism evidence="2 3">
    <name type="scientific">Candidatus Limisoma faecipullorum</name>
    <dbReference type="NCBI Taxonomy" id="2840854"/>
    <lineage>
        <taxon>Bacteria</taxon>
        <taxon>Pseudomonadati</taxon>
        <taxon>Bacteroidota</taxon>
        <taxon>Bacteroidia</taxon>
        <taxon>Bacteroidales</taxon>
        <taxon>Candidatus Limisoma</taxon>
    </lineage>
</organism>
<gene>
    <name evidence="2" type="ORF">IAB88_02470</name>
</gene>
<dbReference type="EMBL" id="JADIMC010000032">
    <property type="protein sequence ID" value="MBO8475840.1"/>
    <property type="molecule type" value="Genomic_DNA"/>
</dbReference>
<evidence type="ECO:0000313" key="2">
    <source>
        <dbReference type="EMBL" id="MBO8475840.1"/>
    </source>
</evidence>
<accession>A0A9D9IP52</accession>
<name>A0A9D9IP52_9BACT</name>
<dbReference type="Pfam" id="PF05922">
    <property type="entry name" value="Inhibitor_I9"/>
    <property type="match status" value="1"/>
</dbReference>
<dbReference type="InterPro" id="IPR010259">
    <property type="entry name" value="S8pro/Inhibitor_I9"/>
</dbReference>
<comment type="caution">
    <text evidence="2">The sequence shown here is derived from an EMBL/GenBank/DDBJ whole genome shotgun (WGS) entry which is preliminary data.</text>
</comment>
<dbReference type="InterPro" id="IPR037045">
    <property type="entry name" value="S8pro/Inhibitor_I9_sf"/>
</dbReference>
<dbReference type="AlphaFoldDB" id="A0A9D9IP52"/>
<evidence type="ECO:0000259" key="1">
    <source>
        <dbReference type="Pfam" id="PF05922"/>
    </source>
</evidence>
<protein>
    <submittedName>
        <fullName evidence="2">Protease inhibitor I9 family protein</fullName>
    </submittedName>
</protein>